<dbReference type="Proteomes" id="UP000046395">
    <property type="component" value="Unassembled WGS sequence"/>
</dbReference>
<reference evidence="2" key="1">
    <citation type="submission" date="2019-12" db="UniProtKB">
        <authorList>
            <consortium name="WormBaseParasite"/>
        </authorList>
    </citation>
    <scope>IDENTIFICATION</scope>
</reference>
<keyword evidence="1" id="KW-1185">Reference proteome</keyword>
<organism evidence="1 2">
    <name type="scientific">Trichuris muris</name>
    <name type="common">Mouse whipworm</name>
    <dbReference type="NCBI Taxonomy" id="70415"/>
    <lineage>
        <taxon>Eukaryota</taxon>
        <taxon>Metazoa</taxon>
        <taxon>Ecdysozoa</taxon>
        <taxon>Nematoda</taxon>
        <taxon>Enoplea</taxon>
        <taxon>Dorylaimia</taxon>
        <taxon>Trichinellida</taxon>
        <taxon>Trichuridae</taxon>
        <taxon>Trichuris</taxon>
    </lineage>
</organism>
<sequence length="86" mass="9670">MHAPVQSDGLSRVESPYFSWNFEKSIFTQGDGNFDILSAQKAACLARSKTCNQILTRSALWVATKMSKTNDTAQQVQLIFHDSRNM</sequence>
<proteinExistence type="predicted"/>
<name>A0A5S6QCU3_TRIMR</name>
<accession>A0A5S6QCU3</accession>
<dbReference type="WBParaSite" id="TMUE_1000004910.1">
    <property type="protein sequence ID" value="TMUE_1000004910.1"/>
    <property type="gene ID" value="WBGene00294328"/>
</dbReference>
<dbReference type="AlphaFoldDB" id="A0A5S6QCU3"/>
<protein>
    <submittedName>
        <fullName evidence="2">Uncharacterized protein</fullName>
    </submittedName>
</protein>
<evidence type="ECO:0000313" key="2">
    <source>
        <dbReference type="WBParaSite" id="TMUE_1000004910.1"/>
    </source>
</evidence>
<evidence type="ECO:0000313" key="1">
    <source>
        <dbReference type="Proteomes" id="UP000046395"/>
    </source>
</evidence>